<dbReference type="GO" id="GO:0016491">
    <property type="term" value="F:oxidoreductase activity"/>
    <property type="evidence" value="ECO:0007669"/>
    <property type="project" value="InterPro"/>
</dbReference>
<proteinExistence type="predicted"/>
<dbReference type="SUPFAM" id="SSF160104">
    <property type="entry name" value="Acetoacetate decarboxylase-like"/>
    <property type="match status" value="1"/>
</dbReference>
<reference evidence="3" key="1">
    <citation type="submission" date="2016-10" db="EMBL/GenBank/DDBJ databases">
        <authorList>
            <person name="Varghese N."/>
            <person name="Submissions S."/>
        </authorList>
    </citation>
    <scope>NUCLEOTIDE SEQUENCE [LARGE SCALE GENOMIC DNA]</scope>
    <source>
        <strain evidence="3">ATCC 25963</strain>
    </source>
</reference>
<organism evidence="2 3">
    <name type="scientific">Nannocystis exedens</name>
    <dbReference type="NCBI Taxonomy" id="54"/>
    <lineage>
        <taxon>Bacteria</taxon>
        <taxon>Pseudomonadati</taxon>
        <taxon>Myxococcota</taxon>
        <taxon>Polyangia</taxon>
        <taxon>Nannocystales</taxon>
        <taxon>Nannocystaceae</taxon>
        <taxon>Nannocystis</taxon>
    </lineage>
</organism>
<dbReference type="InterPro" id="IPR036188">
    <property type="entry name" value="FAD/NAD-bd_sf"/>
</dbReference>
<dbReference type="Pfam" id="PF13450">
    <property type="entry name" value="NAD_binding_8"/>
    <property type="match status" value="1"/>
</dbReference>
<dbReference type="InterPro" id="IPR023375">
    <property type="entry name" value="ADC_dom_sf"/>
</dbReference>
<keyword evidence="3" id="KW-1185">Reference proteome</keyword>
<dbReference type="Pfam" id="PF01593">
    <property type="entry name" value="Amino_oxidase"/>
    <property type="match status" value="1"/>
</dbReference>
<dbReference type="InterPro" id="IPR002937">
    <property type="entry name" value="Amino_oxidase"/>
</dbReference>
<dbReference type="EMBL" id="FOMX01000012">
    <property type="protein sequence ID" value="SFE32667.1"/>
    <property type="molecule type" value="Genomic_DNA"/>
</dbReference>
<evidence type="ECO:0000313" key="2">
    <source>
        <dbReference type="EMBL" id="SFE32667.1"/>
    </source>
</evidence>
<dbReference type="PANTHER" id="PTHR42923:SF46">
    <property type="entry name" value="AMINE OXIDASE"/>
    <property type="match status" value="1"/>
</dbReference>
<dbReference type="InterPro" id="IPR050464">
    <property type="entry name" value="Zeta_carotene_desat/Oxidored"/>
</dbReference>
<evidence type="ECO:0000313" key="3">
    <source>
        <dbReference type="Proteomes" id="UP000199400"/>
    </source>
</evidence>
<protein>
    <submittedName>
        <fullName evidence="2">Acetoacetate decarboxylase (ADC)</fullName>
    </submittedName>
</protein>
<accession>A0A1I1ZLS2</accession>
<feature type="domain" description="Amine oxidase" evidence="1">
    <location>
        <begin position="608"/>
        <end position="678"/>
    </location>
</feature>
<dbReference type="Gene3D" id="2.40.400.10">
    <property type="entry name" value="Acetoacetate decarboxylase-like"/>
    <property type="match status" value="1"/>
</dbReference>
<dbReference type="OrthoDB" id="220163at2"/>
<gene>
    <name evidence="2" type="ORF">SAMN02745121_03845</name>
</gene>
<sequence>MVIQLNKPERIVIIGGGMAALTTAFELTARPDWRERYDITVYQMGHRLGGKGASGRNQRRFDRIEEHGLHLFYGFYDNAFSVLRRCYDELARPEGAPLRTLEDAFHPHSLVVFEEQRGGQWQHQPLLFPRNDERPGLGAAPPTPAELIPKMLTFLLDLFDEQPLLKNPAATRRDRAALRLLRRGVASLLGELGEFLQRPGDGLLVVRREAVLGRLLAFSRWTWRLCAPLLGRRPDLRVAWTAVDVTLAMIRGMIADRLVEETAVDWLRLDHEDFRAWLRRHGASDEAVAASTVAGVYAGAYMADQEIGAGTALHWTLRMLYTYRGALFYKMQAGMGDVVFAPLYLVLRARGVKFRFFHRADALRLSADRSRVDEVVFGRQVAVKGDRAYEPLYDVKGLPCWPSEPLYDQLEDGDALARSGENLEDWGTQWPDAREPLVLKAGRDFDRVLLGIGLGAVPALCAEMIADPNNPRFAAMVRAIKTTHTASAQLWFRGDLASTGWQLPPPVMIPYAMPLDTWADMSHLLPRESFPGHVPAGSCAYLTAAMDDNEAPPVRREDADGYCARQTTRIRTLVEQHLQRSSAHLWPAAQKPGGGLDHRVLVSTDADADPLDWQHFSPCLSPSDRYVRSIRGSTLHRLDAGASGYDNLVLCGDWTMNPMNLGCVEGATMSGIRAAQVISGEAIALHDDWLAARRPALRPPVRERPRYIQRALNESTSPPYEARATAMYAAVLAADPERLADLCERHLGLNPERCYLPLGPSVVFYAQHNHALSAVDAPGVVPERDFGFLVPVAVCERRAGRLTPVGVAVYMPYLWVDLGAALLGGREVLGFPKGQATLGFPAAPTGAVELRVDTWMPPASGRSGAWREERLIDARLDGSARSRVRSLADALRSGFDPAWLAGRGVDLAGQLRLLRALTLSLRTGGLRMVFLKQYRDAAACDRACYQAIVEAPCTRAGAPRVAAQLPGALQLRILRRSGLLAELGLRAEGGDLERARVPALATFYTELDFTIGAGDVVWAA</sequence>
<dbReference type="Gene3D" id="3.50.50.60">
    <property type="entry name" value="FAD/NAD(P)-binding domain"/>
    <property type="match status" value="1"/>
</dbReference>
<dbReference type="SUPFAM" id="SSF51905">
    <property type="entry name" value="FAD/NAD(P)-binding domain"/>
    <property type="match status" value="1"/>
</dbReference>
<evidence type="ECO:0000259" key="1">
    <source>
        <dbReference type="Pfam" id="PF01593"/>
    </source>
</evidence>
<name>A0A1I1ZLS2_9BACT</name>
<dbReference type="RefSeq" id="WP_096333074.1">
    <property type="nucleotide sequence ID" value="NZ_FOMX01000012.1"/>
</dbReference>
<dbReference type="AlphaFoldDB" id="A0A1I1ZLS2"/>
<dbReference type="PANTHER" id="PTHR42923">
    <property type="entry name" value="PROTOPORPHYRINOGEN OXIDASE"/>
    <property type="match status" value="1"/>
</dbReference>
<dbReference type="Proteomes" id="UP000199400">
    <property type="component" value="Unassembled WGS sequence"/>
</dbReference>